<evidence type="ECO:0000256" key="8">
    <source>
        <dbReference type="ARBA" id="ARBA00023012"/>
    </source>
</evidence>
<name>W0REK2_9BACT</name>
<dbReference type="KEGG" id="gba:J421_0271"/>
<dbReference type="eggNOG" id="COG4585">
    <property type="taxonomic scope" value="Bacteria"/>
</dbReference>
<evidence type="ECO:0000256" key="6">
    <source>
        <dbReference type="ARBA" id="ARBA00022777"/>
    </source>
</evidence>
<gene>
    <name evidence="11" type="ORF">J421_0271</name>
</gene>
<evidence type="ECO:0000313" key="11">
    <source>
        <dbReference type="EMBL" id="AHG87808.1"/>
    </source>
</evidence>
<evidence type="ECO:0000256" key="4">
    <source>
        <dbReference type="ARBA" id="ARBA00022679"/>
    </source>
</evidence>
<feature type="transmembrane region" description="Helical" evidence="9">
    <location>
        <begin position="186"/>
        <end position="207"/>
    </location>
</feature>
<dbReference type="PANTHER" id="PTHR24421">
    <property type="entry name" value="NITRATE/NITRITE SENSOR PROTEIN NARX-RELATED"/>
    <property type="match status" value="1"/>
</dbReference>
<keyword evidence="9" id="KW-1133">Transmembrane helix</keyword>
<dbReference type="AlphaFoldDB" id="W0REK2"/>
<proteinExistence type="predicted"/>
<keyword evidence="9" id="KW-0812">Transmembrane</keyword>
<dbReference type="Pfam" id="PF07730">
    <property type="entry name" value="HisKA_3"/>
    <property type="match status" value="1"/>
</dbReference>
<dbReference type="InterPro" id="IPR003018">
    <property type="entry name" value="GAF"/>
</dbReference>
<evidence type="ECO:0000256" key="5">
    <source>
        <dbReference type="ARBA" id="ARBA00022741"/>
    </source>
</evidence>
<evidence type="ECO:0000256" key="2">
    <source>
        <dbReference type="ARBA" id="ARBA00012438"/>
    </source>
</evidence>
<dbReference type="Gene3D" id="1.20.5.1930">
    <property type="match status" value="1"/>
</dbReference>
<keyword evidence="8" id="KW-0902">Two-component regulatory system</keyword>
<evidence type="ECO:0000256" key="9">
    <source>
        <dbReference type="SAM" id="Phobius"/>
    </source>
</evidence>
<keyword evidence="7" id="KW-0067">ATP-binding</keyword>
<dbReference type="HOGENOM" id="CLU_406407_0_0_0"/>
<reference evidence="11 12" key="1">
    <citation type="journal article" date="2014" name="Genome Announc.">
        <title>Genome Sequence and Methylome of Soil Bacterium Gemmatirosa kalamazoonensis KBS708T, a Member of the Rarely Cultivated Gemmatimonadetes Phylum.</title>
        <authorList>
            <person name="Debruyn J.M."/>
            <person name="Radosevich M."/>
            <person name="Wommack K.E."/>
            <person name="Polson S.W."/>
            <person name="Hauser L.J."/>
            <person name="Fawaz M.N."/>
            <person name="Korlach J."/>
            <person name="Tsai Y.C."/>
        </authorList>
    </citation>
    <scope>NUCLEOTIDE SEQUENCE [LARGE SCALE GENOMIC DNA]</scope>
    <source>
        <strain evidence="11 12">KBS708</strain>
    </source>
</reference>
<dbReference type="Gene3D" id="3.30.450.40">
    <property type="match status" value="1"/>
</dbReference>
<evidence type="ECO:0000256" key="1">
    <source>
        <dbReference type="ARBA" id="ARBA00000085"/>
    </source>
</evidence>
<dbReference type="OrthoDB" id="9782588at2"/>
<protein>
    <recommendedName>
        <fullName evidence="2">histidine kinase</fullName>
        <ecNumber evidence="2">2.7.13.3</ecNumber>
    </recommendedName>
</protein>
<dbReference type="GO" id="GO:0000155">
    <property type="term" value="F:phosphorelay sensor kinase activity"/>
    <property type="evidence" value="ECO:0007669"/>
    <property type="project" value="InterPro"/>
</dbReference>
<evidence type="ECO:0000313" key="12">
    <source>
        <dbReference type="Proteomes" id="UP000019151"/>
    </source>
</evidence>
<dbReference type="InterPro" id="IPR050482">
    <property type="entry name" value="Sensor_HK_TwoCompSys"/>
</dbReference>
<accession>W0REK2</accession>
<dbReference type="GO" id="GO:0016020">
    <property type="term" value="C:membrane"/>
    <property type="evidence" value="ECO:0007669"/>
    <property type="project" value="InterPro"/>
</dbReference>
<dbReference type="GO" id="GO:0046983">
    <property type="term" value="F:protein dimerization activity"/>
    <property type="evidence" value="ECO:0007669"/>
    <property type="project" value="InterPro"/>
</dbReference>
<comment type="catalytic activity">
    <reaction evidence="1">
        <text>ATP + protein L-histidine = ADP + protein N-phospho-L-histidine.</text>
        <dbReference type="EC" id="2.7.13.3"/>
    </reaction>
</comment>
<sequence length="603" mass="65406">MPPQLPPVASDELAAALLQAVITAALATLCIFLFQRHRKAYFAWFAAAWTLYLLRLGAIGSFLLSGKRPWLYVHQVITGLTALALLWAALVFSRQLAWRWRYLLVALFPPVWSVVAIYRLDSFLLAAAPMVTFLSLATLWSGWTFLDYHRRVRSSGARLLAGAFFLWGLHHLDYPFLRAQGAWTPWGYYLDILFELAVGAGILVLVLDDLRRGLSALSALSGDLQRGGDVLTALLERPLELPAVRGSAYFASDHEERGAWSVERGALAAATLHAPRSTLTCIRGGGSCAAWTGTHPEGELATLLDRVMRSGRPQVAPGVAGHASVAALPVLREGVATGAFVLAGDARDPFTALDETFLRALGQQVGAALHNAALYEQLGARTEELQRLSTRMVRQHEEERRRLSRELHDETAQVFTAVKMQLGVLRADLPERRERLDRVLSLIDTGIGSIRSVTNDLRPSLLDDLGLLPALRSLCADFQERSGVRTTLDAPATLPPLTEDAELALFRALQEGLSNVARHAGAASAHVTVAVNDGAAPEVRLTIRDDGGGLGAPADLTRWEREGHMGLVGMRERIAALGGTVTIGDAGRGAQLNVRVPLATRDG</sequence>
<dbReference type="PROSITE" id="PS50109">
    <property type="entry name" value="HIS_KIN"/>
    <property type="match status" value="1"/>
</dbReference>
<feature type="domain" description="Histidine kinase" evidence="10">
    <location>
        <begin position="402"/>
        <end position="600"/>
    </location>
</feature>
<keyword evidence="5" id="KW-0547">Nucleotide-binding</keyword>
<dbReference type="RefSeq" id="WP_025409366.1">
    <property type="nucleotide sequence ID" value="NZ_CP007128.1"/>
</dbReference>
<keyword evidence="3" id="KW-0597">Phosphoprotein</keyword>
<evidence type="ECO:0000256" key="7">
    <source>
        <dbReference type="ARBA" id="ARBA00022840"/>
    </source>
</evidence>
<dbReference type="CDD" id="cd16917">
    <property type="entry name" value="HATPase_UhpB-NarQ-NarX-like"/>
    <property type="match status" value="1"/>
</dbReference>
<feature type="transmembrane region" description="Helical" evidence="9">
    <location>
        <begin position="126"/>
        <end position="145"/>
    </location>
</feature>
<feature type="transmembrane region" description="Helical" evidence="9">
    <location>
        <begin position="41"/>
        <end position="64"/>
    </location>
</feature>
<dbReference type="SMART" id="SM00387">
    <property type="entry name" value="HATPase_c"/>
    <property type="match status" value="1"/>
</dbReference>
<dbReference type="InterPro" id="IPR029016">
    <property type="entry name" value="GAF-like_dom_sf"/>
</dbReference>
<dbReference type="PANTHER" id="PTHR24421:SF10">
    <property type="entry name" value="NITRATE_NITRITE SENSOR PROTEIN NARQ"/>
    <property type="match status" value="1"/>
</dbReference>
<organism evidence="11 12">
    <name type="scientific">Gemmatirosa kalamazoonensis</name>
    <dbReference type="NCBI Taxonomy" id="861299"/>
    <lineage>
        <taxon>Bacteria</taxon>
        <taxon>Pseudomonadati</taxon>
        <taxon>Gemmatimonadota</taxon>
        <taxon>Gemmatimonadia</taxon>
        <taxon>Gemmatimonadales</taxon>
        <taxon>Gemmatimonadaceae</taxon>
        <taxon>Gemmatirosa</taxon>
    </lineage>
</organism>
<keyword evidence="6 11" id="KW-0418">Kinase</keyword>
<dbReference type="SUPFAM" id="SSF55874">
    <property type="entry name" value="ATPase domain of HSP90 chaperone/DNA topoisomerase II/histidine kinase"/>
    <property type="match status" value="1"/>
</dbReference>
<dbReference type="Proteomes" id="UP000019151">
    <property type="component" value="Chromosome"/>
</dbReference>
<keyword evidence="12" id="KW-1185">Reference proteome</keyword>
<dbReference type="Pfam" id="PF02518">
    <property type="entry name" value="HATPase_c"/>
    <property type="match status" value="1"/>
</dbReference>
<dbReference type="STRING" id="861299.J421_0271"/>
<dbReference type="InParanoid" id="W0REK2"/>
<dbReference type="InterPro" id="IPR005467">
    <property type="entry name" value="His_kinase_dom"/>
</dbReference>
<evidence type="ECO:0000259" key="10">
    <source>
        <dbReference type="PROSITE" id="PS50109"/>
    </source>
</evidence>
<dbReference type="PATRIC" id="fig|861299.3.peg.275"/>
<keyword evidence="4" id="KW-0808">Transferase</keyword>
<dbReference type="EMBL" id="CP007128">
    <property type="protein sequence ID" value="AHG87808.1"/>
    <property type="molecule type" value="Genomic_DNA"/>
</dbReference>
<feature type="transmembrane region" description="Helical" evidence="9">
    <location>
        <begin position="13"/>
        <end position="34"/>
    </location>
</feature>
<dbReference type="SMART" id="SM00065">
    <property type="entry name" value="GAF"/>
    <property type="match status" value="1"/>
</dbReference>
<feature type="transmembrane region" description="Helical" evidence="9">
    <location>
        <begin position="70"/>
        <end position="90"/>
    </location>
</feature>
<dbReference type="EC" id="2.7.13.3" evidence="2"/>
<evidence type="ECO:0000256" key="3">
    <source>
        <dbReference type="ARBA" id="ARBA00022553"/>
    </source>
</evidence>
<dbReference type="InterPro" id="IPR011712">
    <property type="entry name" value="Sig_transdc_His_kin_sub3_dim/P"/>
</dbReference>
<dbReference type="SUPFAM" id="SSF55781">
    <property type="entry name" value="GAF domain-like"/>
    <property type="match status" value="1"/>
</dbReference>
<keyword evidence="9" id="KW-0472">Membrane</keyword>
<dbReference type="InterPro" id="IPR036890">
    <property type="entry name" value="HATPase_C_sf"/>
</dbReference>
<dbReference type="Gene3D" id="3.30.565.10">
    <property type="entry name" value="Histidine kinase-like ATPase, C-terminal domain"/>
    <property type="match status" value="1"/>
</dbReference>
<feature type="transmembrane region" description="Helical" evidence="9">
    <location>
        <begin position="102"/>
        <end position="120"/>
    </location>
</feature>
<dbReference type="InterPro" id="IPR003594">
    <property type="entry name" value="HATPase_dom"/>
</dbReference>
<dbReference type="GO" id="GO:0005524">
    <property type="term" value="F:ATP binding"/>
    <property type="evidence" value="ECO:0007669"/>
    <property type="project" value="UniProtKB-KW"/>
</dbReference>